<dbReference type="AlphaFoldDB" id="A0A5C5V7D5"/>
<protein>
    <recommendedName>
        <fullName evidence="6">tRNA(Ile)-lysidine synthase</fullName>
        <ecNumber evidence="6">6.3.4.19</ecNumber>
    </recommendedName>
    <alternativeName>
        <fullName evidence="6">tRNA(Ile)-2-lysyl-cytidine synthase</fullName>
    </alternativeName>
    <alternativeName>
        <fullName evidence="6">tRNA(Ile)-lysidine synthetase</fullName>
    </alternativeName>
</protein>
<keyword evidence="9" id="KW-1185">Reference proteome</keyword>
<dbReference type="Pfam" id="PF01171">
    <property type="entry name" value="ATP_bind_3"/>
    <property type="match status" value="1"/>
</dbReference>
<comment type="caution">
    <text evidence="8">The sequence shown here is derived from an EMBL/GenBank/DDBJ whole genome shotgun (WGS) entry which is preliminary data.</text>
</comment>
<dbReference type="EC" id="6.3.4.19" evidence="6"/>
<dbReference type="GO" id="GO:0032267">
    <property type="term" value="F:tRNA(Ile)-lysidine synthase activity"/>
    <property type="evidence" value="ECO:0007669"/>
    <property type="project" value="UniProtKB-EC"/>
</dbReference>
<comment type="subcellular location">
    <subcellularLocation>
        <location evidence="6">Cytoplasm</location>
    </subcellularLocation>
</comment>
<reference evidence="8 9" key="1">
    <citation type="submission" date="2019-02" db="EMBL/GenBank/DDBJ databases">
        <title>Deep-cultivation of Planctomycetes and their phenomic and genomic characterization uncovers novel biology.</title>
        <authorList>
            <person name="Wiegand S."/>
            <person name="Jogler M."/>
            <person name="Boedeker C."/>
            <person name="Pinto D."/>
            <person name="Vollmers J."/>
            <person name="Rivas-Marin E."/>
            <person name="Kohn T."/>
            <person name="Peeters S.H."/>
            <person name="Heuer A."/>
            <person name="Rast P."/>
            <person name="Oberbeckmann S."/>
            <person name="Bunk B."/>
            <person name="Jeske O."/>
            <person name="Meyerdierks A."/>
            <person name="Storesund J.E."/>
            <person name="Kallscheuer N."/>
            <person name="Luecker S."/>
            <person name="Lage O.M."/>
            <person name="Pohl T."/>
            <person name="Merkel B.J."/>
            <person name="Hornburger P."/>
            <person name="Mueller R.-W."/>
            <person name="Bruemmer F."/>
            <person name="Labrenz M."/>
            <person name="Spormann A.M."/>
            <person name="Op Den Camp H."/>
            <person name="Overmann J."/>
            <person name="Amann R."/>
            <person name="Jetten M.S.M."/>
            <person name="Mascher T."/>
            <person name="Medema M.H."/>
            <person name="Devos D.P."/>
            <person name="Kaster A.-K."/>
            <person name="Ovreas L."/>
            <person name="Rohde M."/>
            <person name="Galperin M.Y."/>
            <person name="Jogler C."/>
        </authorList>
    </citation>
    <scope>NUCLEOTIDE SEQUENCE [LARGE SCALE GENOMIC DNA]</scope>
    <source>
        <strain evidence="8 9">KOR34</strain>
    </source>
</reference>
<evidence type="ECO:0000259" key="7">
    <source>
        <dbReference type="Pfam" id="PF01171"/>
    </source>
</evidence>
<gene>
    <name evidence="6 8" type="primary">tilS</name>
    <name evidence="8" type="ORF">KOR34_34750</name>
</gene>
<dbReference type="Gene3D" id="3.40.50.620">
    <property type="entry name" value="HUPs"/>
    <property type="match status" value="1"/>
</dbReference>
<evidence type="ECO:0000256" key="4">
    <source>
        <dbReference type="ARBA" id="ARBA00022840"/>
    </source>
</evidence>
<dbReference type="InterPro" id="IPR012094">
    <property type="entry name" value="tRNA_Ile_lys_synt"/>
</dbReference>
<evidence type="ECO:0000256" key="1">
    <source>
        <dbReference type="ARBA" id="ARBA00022598"/>
    </source>
</evidence>
<evidence type="ECO:0000256" key="3">
    <source>
        <dbReference type="ARBA" id="ARBA00022741"/>
    </source>
</evidence>
<dbReference type="GO" id="GO:0005524">
    <property type="term" value="F:ATP binding"/>
    <property type="evidence" value="ECO:0007669"/>
    <property type="project" value="UniProtKB-UniRule"/>
</dbReference>
<dbReference type="SUPFAM" id="SSF52402">
    <property type="entry name" value="Adenine nucleotide alpha hydrolases-like"/>
    <property type="match status" value="1"/>
</dbReference>
<accession>A0A5C5V7D5</accession>
<keyword evidence="6" id="KW-0963">Cytoplasm</keyword>
<dbReference type="RefSeq" id="WP_146566430.1">
    <property type="nucleotide sequence ID" value="NZ_SIHJ01000002.1"/>
</dbReference>
<dbReference type="PANTHER" id="PTHR43033">
    <property type="entry name" value="TRNA(ILE)-LYSIDINE SYNTHASE-RELATED"/>
    <property type="match status" value="1"/>
</dbReference>
<organism evidence="8 9">
    <name type="scientific">Posidoniimonas corsicana</name>
    <dbReference type="NCBI Taxonomy" id="1938618"/>
    <lineage>
        <taxon>Bacteria</taxon>
        <taxon>Pseudomonadati</taxon>
        <taxon>Planctomycetota</taxon>
        <taxon>Planctomycetia</taxon>
        <taxon>Pirellulales</taxon>
        <taxon>Lacipirellulaceae</taxon>
        <taxon>Posidoniimonas</taxon>
    </lineage>
</organism>
<dbReference type="InterPro" id="IPR011063">
    <property type="entry name" value="TilS/TtcA_N"/>
</dbReference>
<evidence type="ECO:0000256" key="6">
    <source>
        <dbReference type="HAMAP-Rule" id="MF_01161"/>
    </source>
</evidence>
<dbReference type="InterPro" id="IPR012795">
    <property type="entry name" value="tRNA_Ile_lys_synt_N"/>
</dbReference>
<feature type="domain" description="tRNA(Ile)-lysidine/2-thiocytidine synthase N-terminal" evidence="7">
    <location>
        <begin position="23"/>
        <end position="204"/>
    </location>
</feature>
<keyword evidence="4 6" id="KW-0067">ATP-binding</keyword>
<comment type="catalytic activity">
    <reaction evidence="5 6">
        <text>cytidine(34) in tRNA(Ile2) + L-lysine + ATP = lysidine(34) in tRNA(Ile2) + AMP + diphosphate + H(+)</text>
        <dbReference type="Rhea" id="RHEA:43744"/>
        <dbReference type="Rhea" id="RHEA-COMP:10625"/>
        <dbReference type="Rhea" id="RHEA-COMP:10670"/>
        <dbReference type="ChEBI" id="CHEBI:15378"/>
        <dbReference type="ChEBI" id="CHEBI:30616"/>
        <dbReference type="ChEBI" id="CHEBI:32551"/>
        <dbReference type="ChEBI" id="CHEBI:33019"/>
        <dbReference type="ChEBI" id="CHEBI:82748"/>
        <dbReference type="ChEBI" id="CHEBI:83665"/>
        <dbReference type="ChEBI" id="CHEBI:456215"/>
        <dbReference type="EC" id="6.3.4.19"/>
    </reaction>
</comment>
<evidence type="ECO:0000313" key="8">
    <source>
        <dbReference type="EMBL" id="TWT33642.1"/>
    </source>
</evidence>
<feature type="binding site" evidence="6">
    <location>
        <begin position="28"/>
        <end position="33"/>
    </location>
    <ligand>
        <name>ATP</name>
        <dbReference type="ChEBI" id="CHEBI:30616"/>
    </ligand>
</feature>
<evidence type="ECO:0000313" key="9">
    <source>
        <dbReference type="Proteomes" id="UP000316714"/>
    </source>
</evidence>
<comment type="domain">
    <text evidence="6">The N-terminal region contains the highly conserved SGGXDS motif, predicted to be a P-loop motif involved in ATP binding.</text>
</comment>
<dbReference type="EMBL" id="SIHJ01000002">
    <property type="protein sequence ID" value="TWT33642.1"/>
    <property type="molecule type" value="Genomic_DNA"/>
</dbReference>
<proteinExistence type="inferred from homology"/>
<keyword evidence="1 6" id="KW-0436">Ligase</keyword>
<comment type="function">
    <text evidence="6">Ligates lysine onto the cytidine present at position 34 of the AUA codon-specific tRNA(Ile) that contains the anticodon CAU, in an ATP-dependent manner. Cytidine is converted to lysidine, thus changing the amino acid specificity of the tRNA from methionine to isoleucine.</text>
</comment>
<comment type="similarity">
    <text evidence="6">Belongs to the tRNA(Ile)-lysidine synthase family.</text>
</comment>
<evidence type="ECO:0000256" key="5">
    <source>
        <dbReference type="ARBA" id="ARBA00048539"/>
    </source>
</evidence>
<dbReference type="CDD" id="cd01992">
    <property type="entry name" value="TilS_N"/>
    <property type="match status" value="1"/>
</dbReference>
<keyword evidence="2 6" id="KW-0819">tRNA processing</keyword>
<dbReference type="HAMAP" id="MF_01161">
    <property type="entry name" value="tRNA_Ile_lys_synt"/>
    <property type="match status" value="1"/>
</dbReference>
<sequence>MSPFLAAQVADDWPPAAWRDTHVLAAVSGGADSVAMLRALHFLKQQSGGRGQLMVAHFDHRLRGGASTADAEWVGRLADSLNLPFHLGEAAGQSLASEQQARDARYRWLTDTAHQVGTRYVATGHTADDQTETILHRLLRGSGLAGLAGIPSSRPLSEVCEVVRPLLSVSRAQVESFLGDLGQDFCTDATNEHADFTRNRLRNEVLPLLREQFGPSVDDAIRRAGEQASEAQAIVRSLAEDLALAAAEVTRVNRIELQPSPFHCQPPLIAREACKLAWRAAGWPEQAMGADEWRRLLALLSTPDAAAIQLPGGVDARWVGDRVELRRT</sequence>
<name>A0A5C5V7D5_9BACT</name>
<dbReference type="NCBIfam" id="TIGR02432">
    <property type="entry name" value="lysidine_TilS_N"/>
    <property type="match status" value="1"/>
</dbReference>
<dbReference type="Proteomes" id="UP000316714">
    <property type="component" value="Unassembled WGS sequence"/>
</dbReference>
<dbReference type="PANTHER" id="PTHR43033:SF1">
    <property type="entry name" value="TRNA(ILE)-LYSIDINE SYNTHASE-RELATED"/>
    <property type="match status" value="1"/>
</dbReference>
<dbReference type="GO" id="GO:0005737">
    <property type="term" value="C:cytoplasm"/>
    <property type="evidence" value="ECO:0007669"/>
    <property type="project" value="UniProtKB-SubCell"/>
</dbReference>
<evidence type="ECO:0000256" key="2">
    <source>
        <dbReference type="ARBA" id="ARBA00022694"/>
    </source>
</evidence>
<dbReference type="GO" id="GO:0006400">
    <property type="term" value="P:tRNA modification"/>
    <property type="evidence" value="ECO:0007669"/>
    <property type="project" value="UniProtKB-UniRule"/>
</dbReference>
<dbReference type="InterPro" id="IPR014729">
    <property type="entry name" value="Rossmann-like_a/b/a_fold"/>
</dbReference>
<dbReference type="OrthoDB" id="9807403at2"/>
<keyword evidence="3 6" id="KW-0547">Nucleotide-binding</keyword>